<dbReference type="EMBL" id="BMFN01000007">
    <property type="protein sequence ID" value="GGF81209.1"/>
    <property type="molecule type" value="Genomic_DNA"/>
</dbReference>
<keyword evidence="2" id="KW-1185">Reference proteome</keyword>
<organism evidence="1 2">
    <name type="scientific">Hymenobacter qilianensis</name>
    <dbReference type="NCBI Taxonomy" id="1385715"/>
    <lineage>
        <taxon>Bacteria</taxon>
        <taxon>Pseudomonadati</taxon>
        <taxon>Bacteroidota</taxon>
        <taxon>Cytophagia</taxon>
        <taxon>Cytophagales</taxon>
        <taxon>Hymenobacteraceae</taxon>
        <taxon>Hymenobacter</taxon>
    </lineage>
</organism>
<dbReference type="Proteomes" id="UP000605392">
    <property type="component" value="Unassembled WGS sequence"/>
</dbReference>
<accession>A0ACB5PX94</accession>
<comment type="caution">
    <text evidence="1">The sequence shown here is derived from an EMBL/GenBank/DDBJ whole genome shotgun (WGS) entry which is preliminary data.</text>
</comment>
<gene>
    <name evidence="1" type="ORF">GCM10011375_40220</name>
</gene>
<evidence type="ECO:0000313" key="2">
    <source>
        <dbReference type="Proteomes" id="UP000605392"/>
    </source>
</evidence>
<name>A0ACB5PX94_9BACT</name>
<evidence type="ECO:0000313" key="1">
    <source>
        <dbReference type="EMBL" id="GGF81209.1"/>
    </source>
</evidence>
<proteinExistence type="predicted"/>
<sequence length="1021" mass="112024">MTYSYLSFFLSSSLVQRTARVIPVLLLTATSAWSQQRTVTGTVLEQTSGNALPGVTVVVKETSTGTATDAEGRFSLPAQPGQVLLFSFIGYSPREVTVNTSTELVTVSLSESVTELAEVVVTGALGIKRSARELGGGNQQIETDRLNQGRVVNPLLGLSGKVAGLRINLVDSKVDPQVQVLLRGARSISGNNAPLYVVDGVPVPNINRLNPNDIESINVLKGANAAALYGSEGVNGALLVTTKTGQRGQSRVSYTNTSTFGQVYLLPPTQNEFGMGVDGVYNPTQFESWGPRFDGETRPVGSALADGTRWELPYAPVDNLKEDLFQTTTTQQNDLSFSGGDERSTYFFSLQDVNTKGIIPGDKTRRTGGRFNGSRTFGKLATSYNFNYVQSKTETTPDGPWITAYQMPANVPFHELQDLANPLANPSGFFTDMQQNPYFQIANNRQLSEQQTLNGKVEFNYQLRPWLRAVYRVGLFNTSTDSRSTVGKFVGTGRRNIAGSVSDGSETFRRLNSDLILNAEKTFGDFNFRLLAGQNLRTDNTKSTGLAASALVVPDLFNPENRVGELTGSAAITEYRQVAGYGELTAGFRNFLFLTFTGRQEWVSVLSEENRSYFYPGVSTSFVFNEAIPALRDSRVLSFGKLFASYNKTGNVNLAPYSLQNVYSQGNGFPFGGLAGYLPGTVYPNPDIRPEFVTSYEAGFQVGLFEDRLNLEAGYVYSDSRDQIFTATTSAATGYRSARVNAARLTNNIIEATLSGDVVRSANLRWNVGFNFAHIDNQVKELYGDLTSVNKFRQAYAIKGQAYPSLQLSDYRRDPEGRVIVDARTGYPSAAPQDTYRGTMVPPYQMGFNTLLDYKGLRLAAQFDWRKGAFLYSEIANRMITSGTSPLTVQYDRQPFVIPNSVIETAPGVFMPNTEVPTQSGGKAYWNGYVAPYQVNYAASADFLKLRELQVSYSLPPGLLGRQKLVKEATVGVVGQNLFTIRAKDNVYGDPEYSYNNTEGYLSFRQVPPFRSVGFTVNLTL</sequence>
<protein>
    <submittedName>
        <fullName evidence="1">SusC/RagA family TonB-linked outer membrane protein</fullName>
    </submittedName>
</protein>
<reference evidence="1 2" key="1">
    <citation type="journal article" date="2019" name="Int. J. Syst. Evol. Microbiol.">
        <title>The Global Catalogue of Microorganisms (GCM) 10K type strain sequencing project: providing services to taxonomists for standard genome sequencing and annotation.</title>
        <authorList>
            <consortium name="The Broad Institute Genomics Platform"/>
            <consortium name="The Broad Institute Genome Sequencing Center for Infectious Disease"/>
            <person name="Wu L."/>
            <person name="Ma J."/>
        </authorList>
    </citation>
    <scope>NUCLEOTIDE SEQUENCE [LARGE SCALE GENOMIC DNA]</scope>
    <source>
        <strain evidence="1 2">CGMCC 1.12720</strain>
    </source>
</reference>